<reference evidence="3" key="1">
    <citation type="submission" date="2013-02" db="EMBL/GenBank/DDBJ databases">
        <authorList>
            <person name="Hughes D."/>
        </authorList>
    </citation>
    <scope>NUCLEOTIDE SEQUENCE</scope>
    <source>
        <strain>Durham</strain>
        <strain evidence="3">NC isolate 2 -- Noor lab</strain>
    </source>
</reference>
<dbReference type="AlphaFoldDB" id="T1GHZ1"/>
<protein>
    <submittedName>
        <fullName evidence="2">Uncharacterized protein</fullName>
    </submittedName>
</protein>
<dbReference type="EnsemblMetazoa" id="MESCA003057-RA">
    <property type="protein sequence ID" value="MESCA003057-PA"/>
    <property type="gene ID" value="MESCA003057"/>
</dbReference>
<dbReference type="EMBL" id="CAQQ02182690">
    <property type="status" value="NOT_ANNOTATED_CDS"/>
    <property type="molecule type" value="Genomic_DNA"/>
</dbReference>
<keyword evidence="3" id="KW-1185">Reference proteome</keyword>
<dbReference type="HOGENOM" id="CLU_2592520_0_0_1"/>
<feature type="compositionally biased region" description="Polar residues" evidence="1">
    <location>
        <begin position="69"/>
        <end position="80"/>
    </location>
</feature>
<proteinExistence type="predicted"/>
<reference evidence="2" key="2">
    <citation type="submission" date="2015-06" db="UniProtKB">
        <authorList>
            <consortium name="EnsemblMetazoa"/>
        </authorList>
    </citation>
    <scope>IDENTIFICATION</scope>
</reference>
<evidence type="ECO:0000313" key="2">
    <source>
        <dbReference type="EnsemblMetazoa" id="MESCA003057-PA"/>
    </source>
</evidence>
<evidence type="ECO:0000313" key="3">
    <source>
        <dbReference type="Proteomes" id="UP000015102"/>
    </source>
</evidence>
<name>T1GHZ1_MEGSC</name>
<dbReference type="Proteomes" id="UP000015102">
    <property type="component" value="Unassembled WGS sequence"/>
</dbReference>
<feature type="region of interest" description="Disordered" evidence="1">
    <location>
        <begin position="58"/>
        <end position="80"/>
    </location>
</feature>
<organism evidence="2 3">
    <name type="scientific">Megaselia scalaris</name>
    <name type="common">Humpbacked fly</name>
    <name type="synonym">Phora scalaris</name>
    <dbReference type="NCBI Taxonomy" id="36166"/>
    <lineage>
        <taxon>Eukaryota</taxon>
        <taxon>Metazoa</taxon>
        <taxon>Ecdysozoa</taxon>
        <taxon>Arthropoda</taxon>
        <taxon>Hexapoda</taxon>
        <taxon>Insecta</taxon>
        <taxon>Pterygota</taxon>
        <taxon>Neoptera</taxon>
        <taxon>Endopterygota</taxon>
        <taxon>Diptera</taxon>
        <taxon>Brachycera</taxon>
        <taxon>Muscomorpha</taxon>
        <taxon>Platypezoidea</taxon>
        <taxon>Phoridae</taxon>
        <taxon>Megaseliini</taxon>
        <taxon>Megaselia</taxon>
    </lineage>
</organism>
<accession>T1GHZ1</accession>
<evidence type="ECO:0000256" key="1">
    <source>
        <dbReference type="SAM" id="MobiDB-lite"/>
    </source>
</evidence>
<sequence>MGIANFEKLKSDPICKSWKSRNVVEPEARIQYGNGTLKLENLENDNQVSEDPRFFGDEVSETNEDWKSASRSTTMTTLHI</sequence>